<accession>A0A6C0F657</accession>
<name>A0A6C0F657_9ZZZZ</name>
<keyword evidence="1" id="KW-0175">Coiled coil</keyword>
<evidence type="ECO:0008006" key="3">
    <source>
        <dbReference type="Google" id="ProtNLM"/>
    </source>
</evidence>
<dbReference type="AlphaFoldDB" id="A0A6C0F657"/>
<feature type="coiled-coil region" evidence="1">
    <location>
        <begin position="266"/>
        <end position="297"/>
    </location>
</feature>
<dbReference type="EMBL" id="MN739004">
    <property type="protein sequence ID" value="QHT34645.1"/>
    <property type="molecule type" value="Genomic_DNA"/>
</dbReference>
<organism evidence="2">
    <name type="scientific">viral metagenome</name>
    <dbReference type="NCBI Taxonomy" id="1070528"/>
    <lineage>
        <taxon>unclassified sequences</taxon>
        <taxon>metagenomes</taxon>
        <taxon>organismal metagenomes</taxon>
    </lineage>
</organism>
<proteinExistence type="predicted"/>
<evidence type="ECO:0000313" key="2">
    <source>
        <dbReference type="EMBL" id="QHT34645.1"/>
    </source>
</evidence>
<sequence length="1083" mass="119306">MATVVPTPVPPSDVIEEILYSKKTKLPQLFNNDKPIDVTQKNLSPSAIRYIVQKKINIRKKIKEMKIKNSISNYALLDEILNDKNKRSVKQNCSEVLGFTFRKLSPTELTNFGFDATKTFYIIDSVSCGSVAEIIGFKVGDVIIGMYNSNNTTKQLLDYNDEEALYNSKGNLYFDDKTILYINISVFRYDKKLKTSYVDIKPLFEKYDDNNNVFNVLYHGRRFIIPYLHDPDNTITRFGSLYFKDYISDLTDFKQVGGGQFELARYNVAENNSRIYIERMEQLLQQCNAEIKRATDFVDANPAYDVGLSIRRATEKKYNIEAAIGRARGEFTHFFNLVNQDIAEKGHGVSTGESRAVELSSQAMADNANTIEKRNLGRLNQAGRDARGVTRILVNILAAQDAQDAQDAQAAAAQDAAAQAAAAQAAAAADLNAQQAAAAAQADLRQQIIDNIDIVQQLLPMADALQQQILRLRSTALQGELQNVNDQIQAAAAAQPPGPAADSQRVQQAAEAALLDQRTVSINLMQQLVGQGQIQARLDALAAQAAQAAAGVGALTNLNAQQAAAAAQAALRQQILNNIGIVQQLILMADPADAVQQANLQDYFNTLNRVDLQNVDDQIQAAAAQPPGPAAASQLVQQAAQAAQQQQHDDINRLLQQQQQLLQQQIQARADAAAAAAAAAVPPGAISRALFAPPLPQVPPVAIVPPGPSIGQRAQQFIMGAMRRAPTAPPPLPQVQPVAIVAPASSIGQRAQQFSAQIMGAMRRAPTAPPPLPQVQPVAIVAPASSIGQRAQQFSAQQLMGAIRSAVSAPPLPQTQSRVVQGTGPFMRQQFSAPPVPVAIRRAPSAPPPIAPRIMVGLRTGILRETETDMLKQRILLINLYLNQIFNKIILNYKQKKLNPDSTIKSTYKYKDKTDPSIINHVFNFPNFPVKKINGTNDEKIISKINSLLDQDKLISLTSCDDESASSAAAGGSGGLNKNKNMYPLYPLRRIKQKTIKKKIRNIKNKYSLKHKIKNKINKCIKKCIKKSSIQQQKQEKQKENKIKIKKFLNSKIYEKINKFKLNKTKNYSKNKRYSNKYTRKNY</sequence>
<evidence type="ECO:0000256" key="1">
    <source>
        <dbReference type="SAM" id="Coils"/>
    </source>
</evidence>
<protein>
    <recommendedName>
        <fullName evidence="3">PDZ domain-containing protein</fullName>
    </recommendedName>
</protein>
<reference evidence="2" key="1">
    <citation type="journal article" date="2020" name="Nature">
        <title>Giant virus diversity and host interactions through global metagenomics.</title>
        <authorList>
            <person name="Schulz F."/>
            <person name="Roux S."/>
            <person name="Paez-Espino D."/>
            <person name="Jungbluth S."/>
            <person name="Walsh D.A."/>
            <person name="Denef V.J."/>
            <person name="McMahon K.D."/>
            <person name="Konstantinidis K.T."/>
            <person name="Eloe-Fadrosh E.A."/>
            <person name="Kyrpides N.C."/>
            <person name="Woyke T."/>
        </authorList>
    </citation>
    <scope>NUCLEOTIDE SEQUENCE</scope>
    <source>
        <strain evidence="2">GVMAG-M-3300009163-63</strain>
    </source>
</reference>